<evidence type="ECO:0000256" key="1">
    <source>
        <dbReference type="SAM" id="MobiDB-lite"/>
    </source>
</evidence>
<dbReference type="SUPFAM" id="SSF57701">
    <property type="entry name" value="Zn2/Cys6 DNA-binding domain"/>
    <property type="match status" value="1"/>
</dbReference>
<dbReference type="GO" id="GO:0045944">
    <property type="term" value="P:positive regulation of transcription by RNA polymerase II"/>
    <property type="evidence" value="ECO:0007669"/>
    <property type="project" value="TreeGrafter"/>
</dbReference>
<dbReference type="GeneID" id="39587191"/>
<feature type="region of interest" description="Disordered" evidence="1">
    <location>
        <begin position="90"/>
        <end position="167"/>
    </location>
</feature>
<evidence type="ECO:0000313" key="4">
    <source>
        <dbReference type="Proteomes" id="UP000279236"/>
    </source>
</evidence>
<dbReference type="EMBL" id="RSCE01000013">
    <property type="protein sequence ID" value="RSH78188.1"/>
    <property type="molecule type" value="Genomic_DNA"/>
</dbReference>
<feature type="compositionally biased region" description="Polar residues" evidence="1">
    <location>
        <begin position="108"/>
        <end position="123"/>
    </location>
</feature>
<dbReference type="Proteomes" id="UP000279236">
    <property type="component" value="Unassembled WGS sequence"/>
</dbReference>
<dbReference type="GO" id="GO:0009074">
    <property type="term" value="P:aromatic amino acid family catabolic process"/>
    <property type="evidence" value="ECO:0007669"/>
    <property type="project" value="TreeGrafter"/>
</dbReference>
<comment type="caution">
    <text evidence="3">The sequence shown here is derived from an EMBL/GenBank/DDBJ whole genome shotgun (WGS) entry which is preliminary data.</text>
</comment>
<organism evidence="3 4">
    <name type="scientific">Apiotrichum porosum</name>
    <dbReference type="NCBI Taxonomy" id="105984"/>
    <lineage>
        <taxon>Eukaryota</taxon>
        <taxon>Fungi</taxon>
        <taxon>Dikarya</taxon>
        <taxon>Basidiomycota</taxon>
        <taxon>Agaricomycotina</taxon>
        <taxon>Tremellomycetes</taxon>
        <taxon>Trichosporonales</taxon>
        <taxon>Trichosporonaceae</taxon>
        <taxon>Apiotrichum</taxon>
    </lineage>
</organism>
<dbReference type="OrthoDB" id="2262349at2759"/>
<evidence type="ECO:0000259" key="2">
    <source>
        <dbReference type="PROSITE" id="PS50048"/>
    </source>
</evidence>
<proteinExistence type="predicted"/>
<dbReference type="CDD" id="cd12148">
    <property type="entry name" value="fungal_TF_MHR"/>
    <property type="match status" value="1"/>
</dbReference>
<dbReference type="STRING" id="105984.A0A427XH54"/>
<dbReference type="AlphaFoldDB" id="A0A427XH54"/>
<name>A0A427XH54_9TREE</name>
<feature type="region of interest" description="Disordered" evidence="1">
    <location>
        <begin position="1"/>
        <end position="23"/>
    </location>
</feature>
<gene>
    <name evidence="3" type="ORF">EHS24_002648</name>
</gene>
<dbReference type="PANTHER" id="PTHR31644:SF2">
    <property type="entry name" value="TRANSCRIPTIONAL ACTIVATOR ARO80-RELATED"/>
    <property type="match status" value="1"/>
</dbReference>
<dbReference type="PANTHER" id="PTHR31644">
    <property type="entry name" value="TRANSCRIPTIONAL ACTIVATOR ARO80-RELATED"/>
    <property type="match status" value="1"/>
</dbReference>
<dbReference type="GO" id="GO:0005634">
    <property type="term" value="C:nucleus"/>
    <property type="evidence" value="ECO:0007669"/>
    <property type="project" value="TreeGrafter"/>
</dbReference>
<accession>A0A427XH54</accession>
<reference evidence="3 4" key="1">
    <citation type="submission" date="2018-11" db="EMBL/GenBank/DDBJ databases">
        <title>Genome sequence of Apiotrichum porosum DSM 27194.</title>
        <authorList>
            <person name="Aliyu H."/>
            <person name="Gorte O."/>
            <person name="Ochsenreither K."/>
        </authorList>
    </citation>
    <scope>NUCLEOTIDE SEQUENCE [LARGE SCALE GENOMIC DNA]</scope>
    <source>
        <strain evidence="3 4">DSM 27194</strain>
    </source>
</reference>
<dbReference type="Gene3D" id="4.10.240.10">
    <property type="entry name" value="Zn(2)-C6 fungal-type DNA-binding domain"/>
    <property type="match status" value="1"/>
</dbReference>
<feature type="region of interest" description="Disordered" evidence="1">
    <location>
        <begin position="685"/>
        <end position="718"/>
    </location>
</feature>
<sequence>MSTAAVRERSSSAEEAPRKKPKRTYRACYPCRSRKLKCNFGEDPNRPWNGPCLRCIREQRECVRSMPTVVRYSLPGADGVIAFPHELASGSATTATSTRPTVITTSTGEVQPTRTHSKSTFRNEYQGPSPRDDHFDDAAMDAHHHGRAETPPSSGGDDGGSALVSSNLQNPNDALKLLASASSLRYRNHEENHGSPSEPIPDGIKGNASPWLSWSPIAEGHLTEQEGGALLCFFELRMAPLYPLLHPAIFATDYLDALVRSESLLLGAIIVIASRYSNVLDPTRASTIHVEVAKWVRSEFAALIDGDATLRTVSTVEALLLLSEWPMLPLRERQRAGPDSEEARLLRPSLRFDAYCWGNIGWAVRLAHELGMEEVVFQLPAVANTPDGWKQDRILKSYIYCYNAEQHIATRLGRNAVMQPNKSTAWWESLSREVNCAAPEGASTDAWRSDLIPPACNAQLMCSIQQHLCELYDCFPELTADWSKELTHTLLRTGAWESFMRSLHLDMDYSSKCCESKLSSGTVSGSLLQLEFDYMVLYANSLALRSLQGRMRRGRAAKDPAWETPSLLNMVEGKWVIGALDAARSIIDIALNVLQKRQYLRYCPSRIFQYILFATTFLYKVSLSRASSTDLIQALASGVVEHGESSVAGLLERTVAALSAAAIDDEHFLAGFAVLLARLGKHWHGPKSDSSGVFRRHASSAAESQPTPSSYGAPPTLQVNGQFPSAMDTVGEGLHFGDMPSAHQLPGHALQAPSGISDSFMWQLDLTSHMPAADLEQDMLFQSIWDAHSDAAITSSNLYATLLGGAVLDFPDTA</sequence>
<feature type="compositionally biased region" description="Low complexity" evidence="1">
    <location>
        <begin position="90"/>
        <end position="107"/>
    </location>
</feature>
<dbReference type="InterPro" id="IPR001138">
    <property type="entry name" value="Zn2Cys6_DnaBD"/>
</dbReference>
<dbReference type="Pfam" id="PF00172">
    <property type="entry name" value="Zn_clus"/>
    <property type="match status" value="1"/>
</dbReference>
<keyword evidence="4" id="KW-1185">Reference proteome</keyword>
<feature type="compositionally biased region" description="Basic and acidic residues" evidence="1">
    <location>
        <begin position="1"/>
        <end position="18"/>
    </location>
</feature>
<feature type="compositionally biased region" description="Polar residues" evidence="1">
    <location>
        <begin position="701"/>
        <end position="710"/>
    </location>
</feature>
<feature type="domain" description="Zn(2)-C6 fungal-type" evidence="2">
    <location>
        <begin position="27"/>
        <end position="64"/>
    </location>
</feature>
<feature type="compositionally biased region" description="Basic and acidic residues" evidence="1">
    <location>
        <begin position="130"/>
        <end position="143"/>
    </location>
</feature>
<dbReference type="RefSeq" id="XP_028473335.1">
    <property type="nucleotide sequence ID" value="XM_028618379.1"/>
</dbReference>
<dbReference type="InterPro" id="IPR052780">
    <property type="entry name" value="AAA_Catabolism_Regulators"/>
</dbReference>
<dbReference type="SMART" id="SM00066">
    <property type="entry name" value="GAL4"/>
    <property type="match status" value="1"/>
</dbReference>
<protein>
    <recommendedName>
        <fullName evidence="2">Zn(2)-C6 fungal-type domain-containing protein</fullName>
    </recommendedName>
</protein>
<dbReference type="CDD" id="cd00067">
    <property type="entry name" value="GAL4"/>
    <property type="match status" value="1"/>
</dbReference>
<dbReference type="GO" id="GO:0000981">
    <property type="term" value="F:DNA-binding transcription factor activity, RNA polymerase II-specific"/>
    <property type="evidence" value="ECO:0007669"/>
    <property type="project" value="InterPro"/>
</dbReference>
<dbReference type="GO" id="GO:0008270">
    <property type="term" value="F:zinc ion binding"/>
    <property type="evidence" value="ECO:0007669"/>
    <property type="project" value="InterPro"/>
</dbReference>
<evidence type="ECO:0000313" key="3">
    <source>
        <dbReference type="EMBL" id="RSH78188.1"/>
    </source>
</evidence>
<dbReference type="PROSITE" id="PS50048">
    <property type="entry name" value="ZN2_CY6_FUNGAL_2"/>
    <property type="match status" value="1"/>
</dbReference>
<dbReference type="InterPro" id="IPR036864">
    <property type="entry name" value="Zn2-C6_fun-type_DNA-bd_sf"/>
</dbReference>